<accession>A0A2H0WTH0</accession>
<organism evidence="1 2">
    <name type="scientific">Candidatus Roizmanbacteria bacterium CG09_land_8_20_14_0_10_41_9</name>
    <dbReference type="NCBI Taxonomy" id="1974850"/>
    <lineage>
        <taxon>Bacteria</taxon>
        <taxon>Candidatus Roizmaniibacteriota</taxon>
    </lineage>
</organism>
<evidence type="ECO:0000313" key="2">
    <source>
        <dbReference type="Proteomes" id="UP000231198"/>
    </source>
</evidence>
<sequence>MRGWFGKVNLFGTQVFETDNFDALSTRIKESLEPELFRTACEGFCMEPTEGFQIDVARHIRGGHLYVVTTNNCIEGFAMIQRFPDYDSVYLAGLVKTTRAPSGIIERIVQEFLDKNNPTNVITRTQNDRVAEIMVKVCEEVVPLDRMAEEKDIELLQNIGLFTPITDPSTLIVKNYYGRPMIGSTERKRSVNSRVIAVTDQLDYRAGDALLLVGYRR</sequence>
<gene>
    <name evidence="1" type="ORF">COT62_00890</name>
</gene>
<reference evidence="2" key="1">
    <citation type="submission" date="2017-09" db="EMBL/GenBank/DDBJ databases">
        <title>Depth-based differentiation of microbial function through sediment-hosted aquifers and enrichment of novel symbionts in the deep terrestrial subsurface.</title>
        <authorList>
            <person name="Probst A.J."/>
            <person name="Ladd B."/>
            <person name="Jarett J.K."/>
            <person name="Geller-Mcgrath D.E."/>
            <person name="Sieber C.M.K."/>
            <person name="Emerson J.B."/>
            <person name="Anantharaman K."/>
            <person name="Thomas B.C."/>
            <person name="Malmstrom R."/>
            <person name="Stieglmeier M."/>
            <person name="Klingl A."/>
            <person name="Woyke T."/>
            <person name="Ryan C.M."/>
            <person name="Banfield J.F."/>
        </authorList>
    </citation>
    <scope>NUCLEOTIDE SEQUENCE [LARGE SCALE GENOMIC DNA]</scope>
</reference>
<protein>
    <submittedName>
        <fullName evidence="1">Uncharacterized protein</fullName>
    </submittedName>
</protein>
<dbReference type="Proteomes" id="UP000231198">
    <property type="component" value="Unassembled WGS sequence"/>
</dbReference>
<name>A0A2H0WTH0_9BACT</name>
<proteinExistence type="predicted"/>
<dbReference type="AlphaFoldDB" id="A0A2H0WTH0"/>
<dbReference type="EMBL" id="PEZG01000020">
    <property type="protein sequence ID" value="PIS15962.1"/>
    <property type="molecule type" value="Genomic_DNA"/>
</dbReference>
<evidence type="ECO:0000313" key="1">
    <source>
        <dbReference type="EMBL" id="PIS15962.1"/>
    </source>
</evidence>
<comment type="caution">
    <text evidence="1">The sequence shown here is derived from an EMBL/GenBank/DDBJ whole genome shotgun (WGS) entry which is preliminary data.</text>
</comment>